<dbReference type="GO" id="GO:0005524">
    <property type="term" value="F:ATP binding"/>
    <property type="evidence" value="ECO:0007669"/>
    <property type="project" value="UniProtKB-KW"/>
</dbReference>
<evidence type="ECO:0000256" key="2">
    <source>
        <dbReference type="ARBA" id="ARBA00022797"/>
    </source>
</evidence>
<dbReference type="SMART" id="SM00382">
    <property type="entry name" value="AAA"/>
    <property type="match status" value="1"/>
</dbReference>
<dbReference type="InterPro" id="IPR027417">
    <property type="entry name" value="P-loop_NTPase"/>
</dbReference>
<dbReference type="PANTHER" id="PTHR32071">
    <property type="entry name" value="TRANSCRIPTIONAL REGULATORY PROTEIN"/>
    <property type="match status" value="1"/>
</dbReference>
<proteinExistence type="predicted"/>
<accession>A0A1Y5F1N7</accession>
<keyword evidence="2" id="KW-0058">Aromatic hydrocarbons catabolism</keyword>
<evidence type="ECO:0000259" key="5">
    <source>
        <dbReference type="PROSITE" id="PS50045"/>
    </source>
</evidence>
<reference evidence="7" key="1">
    <citation type="journal article" date="2017" name="Proc. Natl. Acad. Sci. U.S.A.">
        <title>Simulation of Deepwater Horizon oil plume reveals substrate specialization within a complex community of hydrocarbon-degraders.</title>
        <authorList>
            <person name="Hu P."/>
            <person name="Dubinsky E.A."/>
            <person name="Probst A.J."/>
            <person name="Wang J."/>
            <person name="Sieber C.M.K."/>
            <person name="Tom L.M."/>
            <person name="Gardinali P."/>
            <person name="Banfield J.F."/>
            <person name="Atlas R.M."/>
            <person name="Andersen G.L."/>
        </authorList>
    </citation>
    <scope>NUCLEOTIDE SEQUENCE [LARGE SCALE GENOMIC DNA]</scope>
</reference>
<dbReference type="Pfam" id="PF00158">
    <property type="entry name" value="Sigma54_activat"/>
    <property type="match status" value="1"/>
</dbReference>
<evidence type="ECO:0000313" key="6">
    <source>
        <dbReference type="EMBL" id="OUR93037.1"/>
    </source>
</evidence>
<dbReference type="Proteomes" id="UP000196531">
    <property type="component" value="Unassembled WGS sequence"/>
</dbReference>
<dbReference type="PROSITE" id="PS50045">
    <property type="entry name" value="SIGMA54_INTERACT_4"/>
    <property type="match status" value="1"/>
</dbReference>
<dbReference type="Pfam" id="PF25601">
    <property type="entry name" value="AAA_lid_14"/>
    <property type="match status" value="1"/>
</dbReference>
<evidence type="ECO:0000256" key="4">
    <source>
        <dbReference type="ARBA" id="ARBA00029500"/>
    </source>
</evidence>
<dbReference type="PANTHER" id="PTHR32071:SF57">
    <property type="entry name" value="C4-DICARBOXYLATE TRANSPORT TRANSCRIPTIONAL REGULATORY PROTEIN DCTD"/>
    <property type="match status" value="1"/>
</dbReference>
<dbReference type="InterPro" id="IPR058031">
    <property type="entry name" value="AAA_lid_NorR"/>
</dbReference>
<dbReference type="Gene3D" id="1.10.8.60">
    <property type="match status" value="1"/>
</dbReference>
<protein>
    <recommendedName>
        <fullName evidence="4">HTH-type transcriptional regulatory protein TyrR</fullName>
    </recommendedName>
</protein>
<evidence type="ECO:0000256" key="1">
    <source>
        <dbReference type="ARBA" id="ARBA00022741"/>
    </source>
</evidence>
<dbReference type="Pfam" id="PF18024">
    <property type="entry name" value="HTH_50"/>
    <property type="match status" value="1"/>
</dbReference>
<evidence type="ECO:0000313" key="7">
    <source>
        <dbReference type="Proteomes" id="UP000196531"/>
    </source>
</evidence>
<organism evidence="6 7">
    <name type="scientific">Halobacteriovorax marinus</name>
    <dbReference type="NCBI Taxonomy" id="97084"/>
    <lineage>
        <taxon>Bacteria</taxon>
        <taxon>Pseudomonadati</taxon>
        <taxon>Bdellovibrionota</taxon>
        <taxon>Bacteriovoracia</taxon>
        <taxon>Bacteriovoracales</taxon>
        <taxon>Halobacteriovoraceae</taxon>
        <taxon>Halobacteriovorax</taxon>
    </lineage>
</organism>
<dbReference type="PROSITE" id="PS00675">
    <property type="entry name" value="SIGMA54_INTERACT_1"/>
    <property type="match status" value="1"/>
</dbReference>
<dbReference type="Gene3D" id="3.40.50.300">
    <property type="entry name" value="P-loop containing nucleotide triphosphate hydrolases"/>
    <property type="match status" value="1"/>
</dbReference>
<dbReference type="InterPro" id="IPR025662">
    <property type="entry name" value="Sigma_54_int_dom_ATP-bd_1"/>
</dbReference>
<dbReference type="InterPro" id="IPR002078">
    <property type="entry name" value="Sigma_54_int"/>
</dbReference>
<dbReference type="AlphaFoldDB" id="A0A1Y5F1N7"/>
<sequence>MQALYDSKFPILIQGETGTGKTSLAKKIHKNSIYRERPFVHCNLAGLSDSLFDSELFGHVKGAFTGAIENRVGFCDRVGEGTLFFDEIGDISLIQQKKLLQILDNGEYYGVGSSNSKIFNGRFIFATHRDLEQLIRQKKFREDLFYRLGGQAISLRSFSRRSYEEKFKFIEEKFGEIFSKYGIKTIGVSESCIESMANYGWPGNYREIDKTIELLVLKNVRRSIELCHLPERFAGNSLGEGELKRQVSTLERKIIINEVVNKGIGINKASKSLGISKTTLIAKLRKYGISGHTEKQKIRITAA</sequence>
<dbReference type="EMBL" id="MAAO01000016">
    <property type="protein sequence ID" value="OUR93037.1"/>
    <property type="molecule type" value="Genomic_DNA"/>
</dbReference>
<dbReference type="CDD" id="cd00009">
    <property type="entry name" value="AAA"/>
    <property type="match status" value="1"/>
</dbReference>
<dbReference type="GO" id="GO:0006355">
    <property type="term" value="P:regulation of DNA-templated transcription"/>
    <property type="evidence" value="ECO:0007669"/>
    <property type="project" value="InterPro"/>
</dbReference>
<name>A0A1Y5F1N7_9BACT</name>
<keyword evidence="3" id="KW-0067">ATP-binding</keyword>
<dbReference type="InterPro" id="IPR030828">
    <property type="entry name" value="HTH_TyrR"/>
</dbReference>
<evidence type="ECO:0000256" key="3">
    <source>
        <dbReference type="ARBA" id="ARBA00022840"/>
    </source>
</evidence>
<dbReference type="SUPFAM" id="SSF46689">
    <property type="entry name" value="Homeodomain-like"/>
    <property type="match status" value="1"/>
</dbReference>
<feature type="domain" description="Sigma-54 factor interaction" evidence="5">
    <location>
        <begin position="1"/>
        <end position="217"/>
    </location>
</feature>
<dbReference type="InterPro" id="IPR009057">
    <property type="entry name" value="Homeodomain-like_sf"/>
</dbReference>
<dbReference type="GO" id="GO:0003677">
    <property type="term" value="F:DNA binding"/>
    <property type="evidence" value="ECO:0007669"/>
    <property type="project" value="UniProtKB-KW"/>
</dbReference>
<gene>
    <name evidence="6" type="ORF">A9Q84_21270</name>
</gene>
<dbReference type="SUPFAM" id="SSF52540">
    <property type="entry name" value="P-loop containing nucleoside triphosphate hydrolases"/>
    <property type="match status" value="1"/>
</dbReference>
<dbReference type="InterPro" id="IPR003593">
    <property type="entry name" value="AAA+_ATPase"/>
</dbReference>
<dbReference type="Gene3D" id="1.10.10.60">
    <property type="entry name" value="Homeodomain-like"/>
    <property type="match status" value="1"/>
</dbReference>
<keyword evidence="1" id="KW-0547">Nucleotide-binding</keyword>
<comment type="caution">
    <text evidence="6">The sequence shown here is derived from an EMBL/GenBank/DDBJ whole genome shotgun (WGS) entry which is preliminary data.</text>
</comment>